<reference evidence="1 2" key="1">
    <citation type="submission" date="2019-07" db="EMBL/GenBank/DDBJ databases">
        <title>New species of Amycolatopsis and Streptomyces.</title>
        <authorList>
            <person name="Duangmal K."/>
            <person name="Teo W.F.A."/>
            <person name="Lipun K."/>
        </authorList>
    </citation>
    <scope>NUCLEOTIDE SEQUENCE [LARGE SCALE GENOMIC DNA]</scope>
    <source>
        <strain evidence="1 2">NBRC 109810</strain>
    </source>
</reference>
<dbReference type="RefSeq" id="WP_152885960.1">
    <property type="nucleotide sequence ID" value="NZ_VJZD01000020.1"/>
</dbReference>
<comment type="caution">
    <text evidence="1">The sequence shown here is derived from an EMBL/GenBank/DDBJ whole genome shotgun (WGS) entry which is preliminary data.</text>
</comment>
<dbReference type="OrthoDB" id="8702693at2"/>
<proteinExistence type="predicted"/>
<sequence length="313" mass="35462">MDDLPAPAALGATIRRYVSVDRRHLELLHGNMQRRRTGPVDRTAFLRELIADSERVDDQELAALLGHGSGWRERLVAAWMAGIGGHTRQRQRIGELLIESRQTYAGQGYCFALACFGTPADAQVLCDYLDQYLRRPDLYYDQHWAIGALLDIDTQLGSDYAERFTVPDVLWQQWTRDRSPEYLEAQKDQFAELRALVEEARQTDPAGTDQRTVRLPAGWVPIPEHDRAVFEAEVVTGVSADLKQSHPLAGRPLMAVAHCSQRDYVLFEVAEEPIRWALVELSWSGKPEPGIQPHWHFFASPETAAAGLREHMR</sequence>
<organism evidence="1 2">
    <name type="scientific">Streptomyces adustus</name>
    <dbReference type="NCBI Taxonomy" id="1609272"/>
    <lineage>
        <taxon>Bacteria</taxon>
        <taxon>Bacillati</taxon>
        <taxon>Actinomycetota</taxon>
        <taxon>Actinomycetes</taxon>
        <taxon>Kitasatosporales</taxon>
        <taxon>Streptomycetaceae</taxon>
        <taxon>Streptomyces</taxon>
    </lineage>
</organism>
<gene>
    <name evidence="1" type="ORF">FNH09_07435</name>
</gene>
<evidence type="ECO:0000313" key="1">
    <source>
        <dbReference type="EMBL" id="MPY31152.1"/>
    </source>
</evidence>
<dbReference type="Proteomes" id="UP000325849">
    <property type="component" value="Unassembled WGS sequence"/>
</dbReference>
<protein>
    <submittedName>
        <fullName evidence="1">Uncharacterized protein</fullName>
    </submittedName>
</protein>
<dbReference type="InterPro" id="IPR046042">
    <property type="entry name" value="DUF6000"/>
</dbReference>
<keyword evidence="2" id="KW-1185">Reference proteome</keyword>
<dbReference type="EMBL" id="VJZD01000020">
    <property type="protein sequence ID" value="MPY31152.1"/>
    <property type="molecule type" value="Genomic_DNA"/>
</dbReference>
<accession>A0A5N8V930</accession>
<dbReference type="Pfam" id="PF19463">
    <property type="entry name" value="DUF6000"/>
    <property type="match status" value="1"/>
</dbReference>
<evidence type="ECO:0000313" key="2">
    <source>
        <dbReference type="Proteomes" id="UP000325849"/>
    </source>
</evidence>
<dbReference type="AlphaFoldDB" id="A0A5N8V930"/>
<name>A0A5N8V930_9ACTN</name>